<dbReference type="SMART" id="SM00387">
    <property type="entry name" value="HATPase_c"/>
    <property type="match status" value="1"/>
</dbReference>
<dbReference type="Pfam" id="PF08448">
    <property type="entry name" value="PAS_4"/>
    <property type="match status" value="2"/>
</dbReference>
<evidence type="ECO:0000259" key="7">
    <source>
        <dbReference type="PROSITE" id="PS50109"/>
    </source>
</evidence>
<dbReference type="SUPFAM" id="SSF47384">
    <property type="entry name" value="Homodimeric domain of signal transducing histidine kinase"/>
    <property type="match status" value="1"/>
</dbReference>
<dbReference type="Proteomes" id="UP000053947">
    <property type="component" value="Unassembled WGS sequence"/>
</dbReference>
<dbReference type="PRINTS" id="PR00344">
    <property type="entry name" value="BCTRLSENSOR"/>
</dbReference>
<dbReference type="PANTHER" id="PTHR43065">
    <property type="entry name" value="SENSOR HISTIDINE KINASE"/>
    <property type="match status" value="1"/>
</dbReference>
<dbReference type="OrthoDB" id="9790669at2"/>
<dbReference type="InterPro" id="IPR029016">
    <property type="entry name" value="GAF-like_dom_sf"/>
</dbReference>
<dbReference type="InterPro" id="IPR003594">
    <property type="entry name" value="HATPase_dom"/>
</dbReference>
<dbReference type="CDD" id="cd00156">
    <property type="entry name" value="REC"/>
    <property type="match status" value="1"/>
</dbReference>
<feature type="domain" description="PAS" evidence="9">
    <location>
        <begin position="210"/>
        <end position="265"/>
    </location>
</feature>
<dbReference type="InterPro" id="IPR036890">
    <property type="entry name" value="HATPase_C_sf"/>
</dbReference>
<dbReference type="SMART" id="SM00448">
    <property type="entry name" value="REC"/>
    <property type="match status" value="1"/>
</dbReference>
<dbReference type="CDD" id="cd00082">
    <property type="entry name" value="HisKA"/>
    <property type="match status" value="1"/>
</dbReference>
<dbReference type="AlphaFoldDB" id="A0A0W0GFV6"/>
<dbReference type="InterPro" id="IPR001610">
    <property type="entry name" value="PAC"/>
</dbReference>
<dbReference type="InterPro" id="IPR003661">
    <property type="entry name" value="HisK_dim/P_dom"/>
</dbReference>
<feature type="domain" description="PAC" evidence="10">
    <location>
        <begin position="386"/>
        <end position="438"/>
    </location>
</feature>
<dbReference type="Pfam" id="PF00512">
    <property type="entry name" value="HisKA"/>
    <property type="match status" value="1"/>
</dbReference>
<feature type="domain" description="PAS" evidence="9">
    <location>
        <begin position="439"/>
        <end position="491"/>
    </location>
</feature>
<keyword evidence="4" id="KW-0808">Transferase</keyword>
<reference evidence="11 12" key="1">
    <citation type="submission" date="2015-06" db="EMBL/GenBank/DDBJ databases">
        <title>Genome sequence of the organohalide-respiring Dehalogenimonas alkenigignens type strain (IP3-3T).</title>
        <authorList>
            <person name="Key T.A."/>
            <person name="Richmond D.P."/>
            <person name="Bowman K.S."/>
            <person name="Cho Y.-J."/>
            <person name="Chun J."/>
            <person name="da Costa M.S."/>
            <person name="Rainey F.A."/>
            <person name="Moe W.M."/>
        </authorList>
    </citation>
    <scope>NUCLEOTIDE SEQUENCE [LARGE SCALE GENOMIC DNA]</scope>
    <source>
        <strain evidence="11 12">IP3-3</strain>
    </source>
</reference>
<dbReference type="PROSITE" id="PS50113">
    <property type="entry name" value="PAC"/>
    <property type="match status" value="2"/>
</dbReference>
<evidence type="ECO:0000256" key="2">
    <source>
        <dbReference type="ARBA" id="ARBA00012438"/>
    </source>
</evidence>
<evidence type="ECO:0000256" key="4">
    <source>
        <dbReference type="ARBA" id="ARBA00022777"/>
    </source>
</evidence>
<evidence type="ECO:0000256" key="6">
    <source>
        <dbReference type="PROSITE-ProRule" id="PRU00169"/>
    </source>
</evidence>
<feature type="domain" description="Histidine kinase" evidence="7">
    <location>
        <begin position="581"/>
        <end position="793"/>
    </location>
</feature>
<dbReference type="SMART" id="SM00086">
    <property type="entry name" value="PAC"/>
    <property type="match status" value="2"/>
</dbReference>
<organism evidence="11 12">
    <name type="scientific">Dehalogenimonas alkenigignens</name>
    <dbReference type="NCBI Taxonomy" id="1217799"/>
    <lineage>
        <taxon>Bacteria</taxon>
        <taxon>Bacillati</taxon>
        <taxon>Chloroflexota</taxon>
        <taxon>Dehalococcoidia</taxon>
        <taxon>Dehalococcoidales</taxon>
        <taxon>Dehalococcoidaceae</taxon>
        <taxon>Dehalogenimonas</taxon>
    </lineage>
</organism>
<dbReference type="InterPro" id="IPR011006">
    <property type="entry name" value="CheY-like_superfamily"/>
</dbReference>
<accession>A0A0W0GFV6</accession>
<feature type="modified residue" description="4-aspartylphosphate" evidence="6">
    <location>
        <position position="864"/>
    </location>
</feature>
<comment type="catalytic activity">
    <reaction evidence="1">
        <text>ATP + protein L-histidine = ADP + protein N-phospho-L-histidine.</text>
        <dbReference type="EC" id="2.7.13.3"/>
    </reaction>
</comment>
<sequence length="937" mass="104575">MTDIKIPSFTSDEGTEARIQHINQLLLAVRNINQLIIRNKNDAKELLGRASRILARDYGLVETWAMLFNHHGAMEFVAESGLTEEAQSQLNEILKRGAPPCVNIALESMKARLINNPSIICAGCPVSPHFLASHKIVVPLIFENDFLGTFVAIVTAQTVIGPKEFELLDEMARDIAFGLNEIDENIKRREIEHELRKYELIANNTKDIILFLSCDDGHILEANLAAVESYGYSREELLSRTISDLRAPDTRASVSSQIRQADSSGIIFETLHLRRDGSIFPVEVSSRGADILGGRMLVSVIRDITERKKAESILREVSEHQKTVLSTVPDMIVEVDLTKVYTWANPAAIAFFGSDMVGKEASFYFEGAQDTYHSVQPVFDGDEQTVYVESWQRRRDGQKRLLGWWCRPLKDSSGKVIGALSAAQDITERKQIEEKARRASREWRTTFDSMSDMISIQDRDFKITRVNKAYAEALGKPFREIIGKTCFELIHGTKTPIAGCPHLQTLKTGKPACFESFDPEHNNHSEVRTFPIMDDHRKVTFTIHVFHDITQRKLEEAEKQHLRDKAEMTSRLAAVGEMASGIAHEINNPLSGVIGFAELLLGRTDLPDDVRQDLETINEGSQRVKEIIRRMLTFARQQKPLRTCISVTDLIDNTLELRKYVLDTANIEVVRDYSPDMPALNIDPGQLQQVFLNLIVNAEYAMKKTHGRGRLTITARKDPDKFRFLFSDDGPGVPKEVRDKIFQPFFTTKVPGEGTGLGLSLSRGIVLEHAGDIVLGGIGSSGATFIVELPLGLACSSDTGLPMEVAAMVPTRTARVLVIDDEVSVRLFIEAMLVREGHSVETTETADEALVTLSNENYDMILLDIRMPGTSGIELFDQISSRWPNLAMRIVFTTGDTNDAVTSQFIAAKGVPCLAKPFDRQEVLNQLARLVLTSGSV</sequence>
<evidence type="ECO:0000313" key="12">
    <source>
        <dbReference type="Proteomes" id="UP000053947"/>
    </source>
</evidence>
<keyword evidence="4" id="KW-0418">Kinase</keyword>
<dbReference type="InterPro" id="IPR036097">
    <property type="entry name" value="HisK_dim/P_sf"/>
</dbReference>
<feature type="domain" description="PAC" evidence="10">
    <location>
        <begin position="266"/>
        <end position="316"/>
    </location>
</feature>
<dbReference type="PROSITE" id="PS50109">
    <property type="entry name" value="HIS_KIN"/>
    <property type="match status" value="1"/>
</dbReference>
<evidence type="ECO:0000313" key="11">
    <source>
        <dbReference type="EMBL" id="KTB47426.1"/>
    </source>
</evidence>
<dbReference type="EC" id="2.7.13.3" evidence="2"/>
<dbReference type="SMART" id="SM00388">
    <property type="entry name" value="HisKA"/>
    <property type="match status" value="1"/>
</dbReference>
<dbReference type="PROSITE" id="PS50112">
    <property type="entry name" value="PAS"/>
    <property type="match status" value="2"/>
</dbReference>
<dbReference type="Gene3D" id="1.10.287.130">
    <property type="match status" value="1"/>
</dbReference>
<dbReference type="CDD" id="cd00130">
    <property type="entry name" value="PAS"/>
    <property type="match status" value="3"/>
</dbReference>
<dbReference type="GO" id="GO:0000155">
    <property type="term" value="F:phosphorelay sensor kinase activity"/>
    <property type="evidence" value="ECO:0007669"/>
    <property type="project" value="InterPro"/>
</dbReference>
<dbReference type="InterPro" id="IPR013656">
    <property type="entry name" value="PAS_4"/>
</dbReference>
<dbReference type="SUPFAM" id="SSF55785">
    <property type="entry name" value="PYP-like sensor domain (PAS domain)"/>
    <property type="match status" value="3"/>
</dbReference>
<dbReference type="RefSeq" id="WP_058437989.1">
    <property type="nucleotide sequence ID" value="NZ_KQ758903.1"/>
</dbReference>
<dbReference type="PATRIC" id="fig|1217799.6.peg.283"/>
<dbReference type="Gene3D" id="3.30.565.10">
    <property type="entry name" value="Histidine kinase-like ATPase, C-terminal domain"/>
    <property type="match status" value="1"/>
</dbReference>
<protein>
    <recommendedName>
        <fullName evidence="2">histidine kinase</fullName>
        <ecNumber evidence="2">2.7.13.3</ecNumber>
    </recommendedName>
</protein>
<dbReference type="InterPro" id="IPR005467">
    <property type="entry name" value="His_kinase_dom"/>
</dbReference>
<evidence type="ECO:0000256" key="5">
    <source>
        <dbReference type="ARBA" id="ARBA00023012"/>
    </source>
</evidence>
<dbReference type="PROSITE" id="PS50110">
    <property type="entry name" value="RESPONSE_REGULATORY"/>
    <property type="match status" value="1"/>
</dbReference>
<gene>
    <name evidence="11" type="ORF">DEALK_02710</name>
</gene>
<dbReference type="SMART" id="SM00091">
    <property type="entry name" value="PAS"/>
    <property type="match status" value="3"/>
</dbReference>
<name>A0A0W0GFV6_9CHLR</name>
<evidence type="ECO:0000259" key="8">
    <source>
        <dbReference type="PROSITE" id="PS50110"/>
    </source>
</evidence>
<dbReference type="SUPFAM" id="SSF52172">
    <property type="entry name" value="CheY-like"/>
    <property type="match status" value="1"/>
</dbReference>
<evidence type="ECO:0000259" key="9">
    <source>
        <dbReference type="PROSITE" id="PS50112"/>
    </source>
</evidence>
<dbReference type="InterPro" id="IPR001789">
    <property type="entry name" value="Sig_transdc_resp-reg_receiver"/>
</dbReference>
<evidence type="ECO:0000259" key="10">
    <source>
        <dbReference type="PROSITE" id="PS50113"/>
    </source>
</evidence>
<evidence type="ECO:0000256" key="1">
    <source>
        <dbReference type="ARBA" id="ARBA00000085"/>
    </source>
</evidence>
<keyword evidence="3 6" id="KW-0597">Phosphoprotein</keyword>
<dbReference type="Pfam" id="PF02518">
    <property type="entry name" value="HATPase_c"/>
    <property type="match status" value="1"/>
</dbReference>
<proteinExistence type="predicted"/>
<dbReference type="Gene3D" id="3.30.450.40">
    <property type="match status" value="1"/>
</dbReference>
<dbReference type="InterPro" id="IPR000700">
    <property type="entry name" value="PAS-assoc_C"/>
</dbReference>
<comment type="caution">
    <text evidence="11">The sequence shown here is derived from an EMBL/GenBank/DDBJ whole genome shotgun (WGS) entry which is preliminary data.</text>
</comment>
<dbReference type="EMBL" id="LFDV01000002">
    <property type="protein sequence ID" value="KTB47426.1"/>
    <property type="molecule type" value="Genomic_DNA"/>
</dbReference>
<keyword evidence="12" id="KW-1185">Reference proteome</keyword>
<dbReference type="Pfam" id="PF13426">
    <property type="entry name" value="PAS_9"/>
    <property type="match status" value="1"/>
</dbReference>
<keyword evidence="5" id="KW-0902">Two-component regulatory system</keyword>
<dbReference type="STRING" id="1217799.DEALK_02710"/>
<dbReference type="PANTHER" id="PTHR43065:SF42">
    <property type="entry name" value="TWO-COMPONENT SENSOR PPRA"/>
    <property type="match status" value="1"/>
</dbReference>
<dbReference type="Pfam" id="PF00072">
    <property type="entry name" value="Response_reg"/>
    <property type="match status" value="1"/>
</dbReference>
<dbReference type="Gene3D" id="3.30.450.20">
    <property type="entry name" value="PAS domain"/>
    <property type="match status" value="3"/>
</dbReference>
<dbReference type="InterPro" id="IPR035965">
    <property type="entry name" value="PAS-like_dom_sf"/>
</dbReference>
<dbReference type="NCBIfam" id="TIGR00229">
    <property type="entry name" value="sensory_box"/>
    <property type="match status" value="3"/>
</dbReference>
<dbReference type="InterPro" id="IPR004358">
    <property type="entry name" value="Sig_transdc_His_kin-like_C"/>
</dbReference>
<evidence type="ECO:0000256" key="3">
    <source>
        <dbReference type="ARBA" id="ARBA00022553"/>
    </source>
</evidence>
<dbReference type="InterPro" id="IPR000014">
    <property type="entry name" value="PAS"/>
</dbReference>
<dbReference type="Gene3D" id="3.40.50.2300">
    <property type="match status" value="1"/>
</dbReference>
<dbReference type="SUPFAM" id="SSF55874">
    <property type="entry name" value="ATPase domain of HSP90 chaperone/DNA topoisomerase II/histidine kinase"/>
    <property type="match status" value="1"/>
</dbReference>
<dbReference type="SUPFAM" id="SSF55781">
    <property type="entry name" value="GAF domain-like"/>
    <property type="match status" value="1"/>
</dbReference>
<feature type="domain" description="Response regulatory" evidence="8">
    <location>
        <begin position="815"/>
        <end position="931"/>
    </location>
</feature>